<reference evidence="9" key="1">
    <citation type="journal article" date="2019" name="Int. J. Syst. Evol. Microbiol.">
        <title>The Global Catalogue of Microorganisms (GCM) 10K type strain sequencing project: providing services to taxonomists for standard genome sequencing and annotation.</title>
        <authorList>
            <consortium name="The Broad Institute Genomics Platform"/>
            <consortium name="The Broad Institute Genome Sequencing Center for Infectious Disease"/>
            <person name="Wu L."/>
            <person name="Ma J."/>
        </authorList>
    </citation>
    <scope>NUCLEOTIDE SEQUENCE [LARGE SCALE GENOMIC DNA]</scope>
    <source>
        <strain evidence="9">JCM 30846</strain>
    </source>
</reference>
<dbReference type="InterPro" id="IPR002173">
    <property type="entry name" value="Carboh/pur_kinase_PfkB_CS"/>
</dbReference>
<evidence type="ECO:0000256" key="6">
    <source>
        <dbReference type="PIRNR" id="PIRNR000535"/>
    </source>
</evidence>
<dbReference type="SUPFAM" id="SSF53613">
    <property type="entry name" value="Ribokinase-like"/>
    <property type="match status" value="1"/>
</dbReference>
<feature type="domain" description="Carbohydrate kinase PfkB" evidence="7">
    <location>
        <begin position="18"/>
        <end position="304"/>
    </location>
</feature>
<dbReference type="PANTHER" id="PTHR46566">
    <property type="entry name" value="1-PHOSPHOFRUCTOKINASE-RELATED"/>
    <property type="match status" value="1"/>
</dbReference>
<comment type="caution">
    <text evidence="8">The sequence shown here is derived from an EMBL/GenBank/DDBJ whole genome shotgun (WGS) entry which is preliminary data.</text>
</comment>
<dbReference type="InterPro" id="IPR029056">
    <property type="entry name" value="Ribokinase-like"/>
</dbReference>
<dbReference type="EMBL" id="BAABEP010000012">
    <property type="protein sequence ID" value="GAA3725294.1"/>
    <property type="molecule type" value="Genomic_DNA"/>
</dbReference>
<dbReference type="Pfam" id="PF00294">
    <property type="entry name" value="PfkB"/>
    <property type="match status" value="1"/>
</dbReference>
<proteinExistence type="inferred from homology"/>
<gene>
    <name evidence="8" type="primary">pfkB</name>
    <name evidence="8" type="ORF">GCM10023082_24130</name>
</gene>
<dbReference type="InterPro" id="IPR017583">
    <property type="entry name" value="Tagatose/fructose_Pkinase"/>
</dbReference>
<evidence type="ECO:0000256" key="1">
    <source>
        <dbReference type="ARBA" id="ARBA00010688"/>
    </source>
</evidence>
<evidence type="ECO:0000313" key="8">
    <source>
        <dbReference type="EMBL" id="GAA3725294.1"/>
    </source>
</evidence>
<dbReference type="Proteomes" id="UP001499884">
    <property type="component" value="Unassembled WGS sequence"/>
</dbReference>
<dbReference type="PIRSF" id="PIRSF000535">
    <property type="entry name" value="1PFK/6PFK/LacC"/>
    <property type="match status" value="1"/>
</dbReference>
<evidence type="ECO:0000256" key="4">
    <source>
        <dbReference type="ARBA" id="ARBA00022777"/>
    </source>
</evidence>
<dbReference type="PANTHER" id="PTHR46566:SF2">
    <property type="entry name" value="ATP-DEPENDENT 6-PHOSPHOFRUCTOKINASE ISOZYME 2"/>
    <property type="match status" value="1"/>
</dbReference>
<evidence type="ECO:0000256" key="2">
    <source>
        <dbReference type="ARBA" id="ARBA00022679"/>
    </source>
</evidence>
<keyword evidence="9" id="KW-1185">Reference proteome</keyword>
<sequence length="334" mass="33838">MTIAIASANSAVERLLVVAAHRPGTVHRLVRSETLAGGKGVNVARVLAALGPEAGTLGAGGERAVPPPLLFGLCGGATGRLFHDLLRAEGIRCDLTATEGATRVNEVLVDRSAPDGATVYNAAGPTVTEDELASFDEVFTRALAEADALVCTGSIPPGMPDEQYARWIERARGRGVTTVLDAHGPALAAGAAAAPDVVKVNRDELDAVSGKRAAAATVRAWLDGGVRCVVVTDGGGPVQVSTREAGFEVAPPRVPVRSAVGSGDAFCAGLVHSMLGAPGAGWPRHLRAAAACGASNAASETAGLSAELPPRALLDQVAVRTRAPRTPRAGTARG</sequence>
<evidence type="ECO:0000256" key="5">
    <source>
        <dbReference type="ARBA" id="ARBA00022840"/>
    </source>
</evidence>
<accession>A0ABP7F0C3</accession>
<evidence type="ECO:0000313" key="9">
    <source>
        <dbReference type="Proteomes" id="UP001499884"/>
    </source>
</evidence>
<evidence type="ECO:0000256" key="3">
    <source>
        <dbReference type="ARBA" id="ARBA00022741"/>
    </source>
</evidence>
<dbReference type="InterPro" id="IPR011611">
    <property type="entry name" value="PfkB_dom"/>
</dbReference>
<keyword evidence="5" id="KW-0067">ATP-binding</keyword>
<dbReference type="PROSITE" id="PS00583">
    <property type="entry name" value="PFKB_KINASES_1"/>
    <property type="match status" value="1"/>
</dbReference>
<comment type="similarity">
    <text evidence="1">Belongs to the carbohydrate kinase PfkB family.</text>
</comment>
<keyword evidence="2 6" id="KW-0808">Transferase</keyword>
<evidence type="ECO:0000259" key="7">
    <source>
        <dbReference type="Pfam" id="PF00294"/>
    </source>
</evidence>
<keyword evidence="4" id="KW-0418">Kinase</keyword>
<dbReference type="RefSeq" id="WP_345645143.1">
    <property type="nucleotide sequence ID" value="NZ_BAABEP010000012.1"/>
</dbReference>
<protein>
    <submittedName>
        <fullName evidence="8">1-phosphofructokinase</fullName>
    </submittedName>
</protein>
<name>A0ABP7F0C3_9ACTN</name>
<keyword evidence="3" id="KW-0547">Nucleotide-binding</keyword>
<organism evidence="8 9">
    <name type="scientific">Streptomyces tremellae</name>
    <dbReference type="NCBI Taxonomy" id="1124239"/>
    <lineage>
        <taxon>Bacteria</taxon>
        <taxon>Bacillati</taxon>
        <taxon>Actinomycetota</taxon>
        <taxon>Actinomycetes</taxon>
        <taxon>Kitasatosporales</taxon>
        <taxon>Streptomycetaceae</taxon>
        <taxon>Streptomyces</taxon>
    </lineage>
</organism>
<dbReference type="Gene3D" id="3.40.1190.20">
    <property type="match status" value="1"/>
</dbReference>